<accession>A0A7C2CWE1</accession>
<dbReference type="CDD" id="cd21608">
    <property type="entry name" value="RRM2_NsCP33_like"/>
    <property type="match status" value="1"/>
</dbReference>
<evidence type="ECO:0000259" key="3">
    <source>
        <dbReference type="PROSITE" id="PS50102"/>
    </source>
</evidence>
<sequence length="96" mass="11037">MVKTLYVGNLSWQTTEEDIKGLFGGEGEIQSVRLITDRNTGRSKGFAFVETTEEVAQKLIDSYNGYEFNGRKIVVSEARPKEERRSYSGRNHTRRF</sequence>
<dbReference type="Gene3D" id="3.30.70.330">
    <property type="match status" value="1"/>
</dbReference>
<dbReference type="EMBL" id="DTDV01000014">
    <property type="protein sequence ID" value="HGK23751.1"/>
    <property type="molecule type" value="Genomic_DNA"/>
</dbReference>
<dbReference type="SMART" id="SM00360">
    <property type="entry name" value="RRM"/>
    <property type="match status" value="1"/>
</dbReference>
<dbReference type="OMA" id="RNNGGFH"/>
<protein>
    <submittedName>
        <fullName evidence="4">RNA-binding protein</fullName>
    </submittedName>
</protein>
<gene>
    <name evidence="4" type="ORF">ENU78_04790</name>
</gene>
<evidence type="ECO:0000256" key="2">
    <source>
        <dbReference type="ARBA" id="ARBA00022884"/>
    </source>
</evidence>
<dbReference type="GO" id="GO:0003723">
    <property type="term" value="F:RNA binding"/>
    <property type="evidence" value="ECO:0007669"/>
    <property type="project" value="UniProtKB-KW"/>
</dbReference>
<dbReference type="AlphaFoldDB" id="A0A7C2CWE1"/>
<comment type="caution">
    <text evidence="4">The sequence shown here is derived from an EMBL/GenBank/DDBJ whole genome shotgun (WGS) entry which is preliminary data.</text>
</comment>
<dbReference type="InterPro" id="IPR048289">
    <property type="entry name" value="RRM2_NsCP33-like"/>
</dbReference>
<dbReference type="RefSeq" id="WP_012548214.1">
    <property type="nucleotide sequence ID" value="NZ_VTFL01000001.1"/>
</dbReference>
<dbReference type="PANTHER" id="PTHR23236:SF119">
    <property type="entry name" value="NUCLEAR RNA-BINDING PROTEIN SART-3"/>
    <property type="match status" value="1"/>
</dbReference>
<dbReference type="SUPFAM" id="SSF54928">
    <property type="entry name" value="RNA-binding domain, RBD"/>
    <property type="match status" value="1"/>
</dbReference>
<dbReference type="Pfam" id="PF00076">
    <property type="entry name" value="RRM_1"/>
    <property type="match status" value="1"/>
</dbReference>
<dbReference type="PANTHER" id="PTHR23236">
    <property type="entry name" value="EUKARYOTIC TRANSLATION INITIATION FACTOR 4B/4H"/>
    <property type="match status" value="1"/>
</dbReference>
<dbReference type="InterPro" id="IPR035979">
    <property type="entry name" value="RBD_domain_sf"/>
</dbReference>
<proteinExistence type="predicted"/>
<keyword evidence="1" id="KW-0677">Repeat</keyword>
<dbReference type="InterPro" id="IPR012677">
    <property type="entry name" value="Nucleotide-bd_a/b_plait_sf"/>
</dbReference>
<dbReference type="PROSITE" id="PS50102">
    <property type="entry name" value="RRM"/>
    <property type="match status" value="1"/>
</dbReference>
<dbReference type="InterPro" id="IPR000504">
    <property type="entry name" value="RRM_dom"/>
</dbReference>
<evidence type="ECO:0000313" key="4">
    <source>
        <dbReference type="EMBL" id="HGK23751.1"/>
    </source>
</evidence>
<organism evidence="4">
    <name type="scientific">Dictyoglomus thermophilum</name>
    <dbReference type="NCBI Taxonomy" id="14"/>
    <lineage>
        <taxon>Bacteria</taxon>
        <taxon>Pseudomonadati</taxon>
        <taxon>Dictyoglomota</taxon>
        <taxon>Dictyoglomia</taxon>
        <taxon>Dictyoglomales</taxon>
        <taxon>Dictyoglomaceae</taxon>
        <taxon>Dictyoglomus</taxon>
    </lineage>
</organism>
<keyword evidence="2" id="KW-0694">RNA-binding</keyword>
<evidence type="ECO:0000256" key="1">
    <source>
        <dbReference type="ARBA" id="ARBA00022737"/>
    </source>
</evidence>
<feature type="domain" description="RRM" evidence="3">
    <location>
        <begin position="3"/>
        <end position="80"/>
    </location>
</feature>
<reference evidence="4" key="1">
    <citation type="journal article" date="2020" name="mSystems">
        <title>Genome- and Community-Level Interaction Insights into Carbon Utilization and Element Cycling Functions of Hydrothermarchaeota in Hydrothermal Sediment.</title>
        <authorList>
            <person name="Zhou Z."/>
            <person name="Liu Y."/>
            <person name="Xu W."/>
            <person name="Pan J."/>
            <person name="Luo Z.H."/>
            <person name="Li M."/>
        </authorList>
    </citation>
    <scope>NUCLEOTIDE SEQUENCE [LARGE SCALE GENOMIC DNA]</scope>
    <source>
        <strain evidence="4">SpSt-70</strain>
    </source>
</reference>
<name>A0A7C2CWE1_DICTH</name>